<evidence type="ECO:0000313" key="1">
    <source>
        <dbReference type="EMBL" id="SEF13656.1"/>
    </source>
</evidence>
<protein>
    <submittedName>
        <fullName evidence="1">Uncharacterized protein</fullName>
    </submittedName>
</protein>
<reference evidence="1 2" key="1">
    <citation type="submission" date="2016-10" db="EMBL/GenBank/DDBJ databases">
        <authorList>
            <person name="de Groot N.N."/>
        </authorList>
    </citation>
    <scope>NUCLEOTIDE SEQUENCE [LARGE SCALE GENOMIC DNA]</scope>
    <source>
        <strain evidence="1 2">DSM 23553</strain>
    </source>
</reference>
<dbReference type="AlphaFoldDB" id="A0A1H5PIY6"/>
<dbReference type="STRING" id="390640.SAMN04488034_1234"/>
<dbReference type="RefSeq" id="WP_143019353.1">
    <property type="nucleotide sequence ID" value="NZ_FNGG01000024.1"/>
</dbReference>
<organism evidence="1 2">
    <name type="scientific">Salinimicrobium catena</name>
    <dbReference type="NCBI Taxonomy" id="390640"/>
    <lineage>
        <taxon>Bacteria</taxon>
        <taxon>Pseudomonadati</taxon>
        <taxon>Bacteroidota</taxon>
        <taxon>Flavobacteriia</taxon>
        <taxon>Flavobacteriales</taxon>
        <taxon>Flavobacteriaceae</taxon>
        <taxon>Salinimicrobium</taxon>
    </lineage>
</organism>
<dbReference type="OrthoDB" id="1440384at2"/>
<keyword evidence="2" id="KW-1185">Reference proteome</keyword>
<sequence length="152" mass="18306">MRKEHLILLCSVLFLHSCSVNRTLIERQRNQHGSLKFYTEVDLKEDRHRKKLVAKVNNSAYYSFYPDKIVKHTREEKQLIYTLFFEQIPKEMDDPKYYQKLSAKDSLVLSKGDRILDSLQWQNYQRPHGASAFQIEVNFYHGYPKNEKFRPY</sequence>
<dbReference type="Proteomes" id="UP000199448">
    <property type="component" value="Unassembled WGS sequence"/>
</dbReference>
<evidence type="ECO:0000313" key="2">
    <source>
        <dbReference type="Proteomes" id="UP000199448"/>
    </source>
</evidence>
<name>A0A1H5PIY6_9FLAO</name>
<proteinExistence type="predicted"/>
<dbReference type="EMBL" id="FNUG01000023">
    <property type="protein sequence ID" value="SEF13656.1"/>
    <property type="molecule type" value="Genomic_DNA"/>
</dbReference>
<gene>
    <name evidence="1" type="ORF">SAMN04488034_1234</name>
</gene>
<accession>A0A1H5PIY6</accession>